<dbReference type="VEuPathDB" id="TriTrypDB:TcIL3000_0_47250"/>
<accession>F9W9Z0</accession>
<gene>
    <name evidence="2" type="ORF">TCIL3000_0_47250</name>
</gene>
<keyword evidence="1" id="KW-0472">Membrane</keyword>
<proteinExistence type="predicted"/>
<reference evidence="2 3" key="2">
    <citation type="journal article" date="2012" name="Proc. Natl. Acad. Sci. U.S.A.">
        <title>Antigenic diversity is generated by distinct evolutionary mechanisms in African trypanosome species.</title>
        <authorList>
            <person name="Jackson A.P."/>
            <person name="Berry A."/>
            <person name="Aslett M."/>
            <person name="Allison H.C."/>
            <person name="Burton P."/>
            <person name="Vavrova-Anderson J."/>
            <person name="Brown R."/>
            <person name="Browne H."/>
            <person name="Corton N."/>
            <person name="Hauser H."/>
            <person name="Gamble J."/>
            <person name="Gilderthorp R."/>
            <person name="Marcello L."/>
            <person name="McQuillan J."/>
            <person name="Otto T.D."/>
            <person name="Quail M.A."/>
            <person name="Sanders M.J."/>
            <person name="van Tonder A."/>
            <person name="Ginger M.L."/>
            <person name="Field M.C."/>
            <person name="Barry J.D."/>
            <person name="Hertz-Fowler C."/>
            <person name="Berriman M."/>
        </authorList>
    </citation>
    <scope>NUCLEOTIDE SEQUENCE [LARGE SCALE GENOMIC DNA]</scope>
    <source>
        <strain evidence="2 3">IL3000</strain>
    </source>
</reference>
<evidence type="ECO:0000313" key="3">
    <source>
        <dbReference type="Proteomes" id="UP000000702"/>
    </source>
</evidence>
<reference evidence="3" key="1">
    <citation type="submission" date="2011-07" db="EMBL/GenBank/DDBJ databases">
        <title>Divergent evolution of antigenic variation in African trypanosomes.</title>
        <authorList>
            <person name="Jackson A.P."/>
            <person name="Berry A."/>
            <person name="Allison H.C."/>
            <person name="Burton P."/>
            <person name="Anderson J."/>
            <person name="Aslett M."/>
            <person name="Brown R."/>
            <person name="Corton N."/>
            <person name="Harris D."/>
            <person name="Hauser H."/>
            <person name="Gamble J."/>
            <person name="Gilderthorp R."/>
            <person name="McQuillan J."/>
            <person name="Quail M.A."/>
            <person name="Sanders M."/>
            <person name="Van Tonder A."/>
            <person name="Ginger M.L."/>
            <person name="Donelson J.E."/>
            <person name="Field M.C."/>
            <person name="Barry J.D."/>
            <person name="Berriman M."/>
            <person name="Hertz-Fowler C."/>
        </authorList>
    </citation>
    <scope>NUCLEOTIDE SEQUENCE [LARGE SCALE GENOMIC DNA]</scope>
    <source>
        <strain evidence="3">IL3000</strain>
    </source>
</reference>
<dbReference type="Proteomes" id="UP000000702">
    <property type="component" value="Unassembled WGS sequence"/>
</dbReference>
<evidence type="ECO:0000313" key="2">
    <source>
        <dbReference type="EMBL" id="CCD14045.1"/>
    </source>
</evidence>
<dbReference type="AlphaFoldDB" id="F9W9Z0"/>
<organism evidence="2 3">
    <name type="scientific">Trypanosoma congolense (strain IL3000)</name>
    <dbReference type="NCBI Taxonomy" id="1068625"/>
    <lineage>
        <taxon>Eukaryota</taxon>
        <taxon>Discoba</taxon>
        <taxon>Euglenozoa</taxon>
        <taxon>Kinetoplastea</taxon>
        <taxon>Metakinetoplastina</taxon>
        <taxon>Trypanosomatida</taxon>
        <taxon>Trypanosomatidae</taxon>
        <taxon>Trypanosoma</taxon>
        <taxon>Nannomonas</taxon>
    </lineage>
</organism>
<dbReference type="EMBL" id="CAEQ01001364">
    <property type="protein sequence ID" value="CCD14045.1"/>
    <property type="molecule type" value="Genomic_DNA"/>
</dbReference>
<name>F9W9Z0_TRYCI</name>
<feature type="transmembrane region" description="Helical" evidence="1">
    <location>
        <begin position="56"/>
        <end position="74"/>
    </location>
</feature>
<sequence>MPRPGRAERVHLGMCTIGTVQQVSNSGKRLVAFLSRAIRVSGILKNGPPQSGSDKLPFPSSLIIWIFCFLVFLLTHSSTRNVAPCGMADGGTCHLVARIRGAKRTPVAMLKGSMKKSGVCVVFCVAFGMSGGLDNVVSKSPKVRNAVHKEN</sequence>
<keyword evidence="3" id="KW-1185">Reference proteome</keyword>
<keyword evidence="1" id="KW-0812">Transmembrane</keyword>
<evidence type="ECO:0000256" key="1">
    <source>
        <dbReference type="SAM" id="Phobius"/>
    </source>
</evidence>
<keyword evidence="1" id="KW-1133">Transmembrane helix</keyword>
<comment type="caution">
    <text evidence="2">The sequence shown here is derived from an EMBL/GenBank/DDBJ whole genome shotgun (WGS) entry which is preliminary data.</text>
</comment>
<protein>
    <submittedName>
        <fullName evidence="2">WGS project CAEQ00000000 data, annotated contig 1911</fullName>
    </submittedName>
</protein>